<comment type="caution">
    <text evidence="2">The sequence shown here is derived from an EMBL/GenBank/DDBJ whole genome shotgun (WGS) entry which is preliminary data.</text>
</comment>
<protein>
    <submittedName>
        <fullName evidence="2">Flavodoxin</fullName>
    </submittedName>
</protein>
<dbReference type="GO" id="GO:0006783">
    <property type="term" value="P:heme biosynthetic process"/>
    <property type="evidence" value="ECO:0007669"/>
    <property type="project" value="TreeGrafter"/>
</dbReference>
<evidence type="ECO:0000259" key="1">
    <source>
        <dbReference type="PROSITE" id="PS50902"/>
    </source>
</evidence>
<dbReference type="InterPro" id="IPR026816">
    <property type="entry name" value="Flavodoxin_dom"/>
</dbReference>
<reference evidence="2" key="1">
    <citation type="submission" date="2022-03" db="EMBL/GenBank/DDBJ databases">
        <title>Cryobacterium sp. nov. strain ZS14-85, isolated from Antarctic soil.</title>
        <authorList>
            <person name="Li J."/>
            <person name="Niu G."/>
        </authorList>
    </citation>
    <scope>NUCLEOTIDE SEQUENCE</scope>
    <source>
        <strain evidence="2">ZS14-85</strain>
    </source>
</reference>
<dbReference type="EMBL" id="JALGAR010000001">
    <property type="protein sequence ID" value="MCI4656982.1"/>
    <property type="molecule type" value="Genomic_DNA"/>
</dbReference>
<dbReference type="Gene3D" id="3.40.50.360">
    <property type="match status" value="1"/>
</dbReference>
<dbReference type="AlphaFoldDB" id="A0AA41QU17"/>
<dbReference type="InterPro" id="IPR052200">
    <property type="entry name" value="Protoporphyrinogen_IX_DH"/>
</dbReference>
<dbReference type="PANTHER" id="PTHR38030">
    <property type="entry name" value="PROTOPORPHYRINOGEN IX DEHYDROGENASE [MENAQUINONE]"/>
    <property type="match status" value="1"/>
</dbReference>
<dbReference type="PANTHER" id="PTHR38030:SF2">
    <property type="entry name" value="PROTOPORPHYRINOGEN IX DEHYDROGENASE [QUINONE]"/>
    <property type="match status" value="1"/>
</dbReference>
<gene>
    <name evidence="2" type="ORF">MQH31_04040</name>
</gene>
<accession>A0AA41QU17</accession>
<keyword evidence="3" id="KW-1185">Reference proteome</keyword>
<dbReference type="GO" id="GO:0010181">
    <property type="term" value="F:FMN binding"/>
    <property type="evidence" value="ECO:0007669"/>
    <property type="project" value="InterPro"/>
</dbReference>
<evidence type="ECO:0000313" key="3">
    <source>
        <dbReference type="Proteomes" id="UP001165341"/>
    </source>
</evidence>
<organism evidence="2 3">
    <name type="scientific">Cryobacterium zhongshanensis</name>
    <dbReference type="NCBI Taxonomy" id="2928153"/>
    <lineage>
        <taxon>Bacteria</taxon>
        <taxon>Bacillati</taxon>
        <taxon>Actinomycetota</taxon>
        <taxon>Actinomycetes</taxon>
        <taxon>Micrococcales</taxon>
        <taxon>Microbacteriaceae</taxon>
        <taxon>Cryobacterium</taxon>
    </lineage>
</organism>
<dbReference type="Pfam" id="PF12724">
    <property type="entry name" value="Flavodoxin_5"/>
    <property type="match status" value="1"/>
</dbReference>
<dbReference type="InterPro" id="IPR008254">
    <property type="entry name" value="Flavodoxin/NO_synth"/>
</dbReference>
<proteinExistence type="predicted"/>
<dbReference type="Proteomes" id="UP001165341">
    <property type="component" value="Unassembled WGS sequence"/>
</dbReference>
<feature type="domain" description="Flavodoxin-like" evidence="1">
    <location>
        <begin position="3"/>
        <end position="150"/>
    </location>
</feature>
<dbReference type="SUPFAM" id="SSF52218">
    <property type="entry name" value="Flavoproteins"/>
    <property type="match status" value="1"/>
</dbReference>
<sequence>MVVLVGYSSKYGATEGIAERIARKLREAGRDAEAKPVSVVETPDRYTAFVIGSAAYMGSWRKDAVEFVRGNLELLTSRPLWLFSSGPLGTATRNAEGRELILEAEPKQFDEFVAALEPLGTKVFFGALNPEALRRRDRLVRMIPAGRELLPEGDFRDWVAIDAWAATIAAELPASA</sequence>
<dbReference type="InterPro" id="IPR029039">
    <property type="entry name" value="Flavoprotein-like_sf"/>
</dbReference>
<dbReference type="GO" id="GO:0070819">
    <property type="term" value="F:menaquinone-dependent protoporphyrinogen oxidase activity"/>
    <property type="evidence" value="ECO:0007669"/>
    <property type="project" value="TreeGrafter"/>
</dbReference>
<evidence type="ECO:0000313" key="2">
    <source>
        <dbReference type="EMBL" id="MCI4656982.1"/>
    </source>
</evidence>
<name>A0AA41QU17_9MICO</name>
<dbReference type="RefSeq" id="WP_243011011.1">
    <property type="nucleotide sequence ID" value="NZ_JALGAR010000001.1"/>
</dbReference>
<dbReference type="PROSITE" id="PS50902">
    <property type="entry name" value="FLAVODOXIN_LIKE"/>
    <property type="match status" value="1"/>
</dbReference>